<dbReference type="AlphaFoldDB" id="A0A974NZ92"/>
<proteinExistence type="predicted"/>
<sequence>MEYQNYLFHIWTTFEKCTSAVLAASLLVNTALARAAFNDIADYFWHIEVYD</sequence>
<gene>
    <name evidence="1" type="ORF">JG559_07445</name>
</gene>
<dbReference type="EMBL" id="CP068242">
    <property type="protein sequence ID" value="QQV79506.1"/>
    <property type="molecule type" value="Genomic_DNA"/>
</dbReference>
<organism evidence="1">
    <name type="scientific">Enterococcus faecalis</name>
    <name type="common">Streptococcus faecalis</name>
    <dbReference type="NCBI Taxonomy" id="1351"/>
    <lineage>
        <taxon>Bacteria</taxon>
        <taxon>Bacillati</taxon>
        <taxon>Bacillota</taxon>
        <taxon>Bacilli</taxon>
        <taxon>Lactobacillales</taxon>
        <taxon>Enterococcaceae</taxon>
        <taxon>Enterococcus</taxon>
    </lineage>
</organism>
<reference evidence="1" key="1">
    <citation type="submission" date="2021-01" db="EMBL/GenBank/DDBJ databases">
        <title>Enterococcus.</title>
        <authorList>
            <person name="Du X."/>
            <person name="Wang N."/>
        </authorList>
    </citation>
    <scope>NUCLEOTIDE SEQUENCE [LARGE SCALE GENOMIC DNA]</scope>
    <source>
        <strain evidence="1">T90-2</strain>
    </source>
</reference>
<protein>
    <submittedName>
        <fullName evidence="1">Uncharacterized protein</fullName>
    </submittedName>
</protein>
<name>A0A974NZ92_ENTFL</name>
<evidence type="ECO:0000313" key="1">
    <source>
        <dbReference type="EMBL" id="QQV79506.1"/>
    </source>
</evidence>
<accession>A0A974NZ92</accession>